<dbReference type="Proteomes" id="UP000790787">
    <property type="component" value="Chromosome 2"/>
</dbReference>
<protein>
    <submittedName>
        <fullName evidence="2">Uncharacterized protein LOC142166259</fullName>
    </submittedName>
</protein>
<sequence length="341" mass="39231">MPSSVIGNLSPFEKLYKRKPSIQHLRVLGCLCFAKVVQEKDKLMSRTKSSILMGYSEVKKGYILYDLTNQPFFVGRDIIFREDIFPFVNKACTLKPVFVDNTTKPGALYDNCESLFEIRSADTTSNNFSNRVGREEFNTDQNIGEENQPETSQVSSKIQNQVQPQLRKSCRGKHPPVWMKDFVSLNIHQNVPYALYKYISYDKISSKYQAYVSATSSITEPTSYSEAILDPKWIEAMNEEIKALENNHTWDVVTLPEDVLRKLPKYAKCIKDIVAHKRRLTEFETVALTEECTSREEKLLRVLREHKRAIGWTMSDTRGISPAFCIHKILMDKGHNPSVEK</sequence>
<reference evidence="1" key="1">
    <citation type="journal article" date="2014" name="Nat. Commun.">
        <title>The tobacco genome sequence and its comparison with those of tomato and potato.</title>
        <authorList>
            <person name="Sierro N."/>
            <person name="Battey J.N."/>
            <person name="Ouadi S."/>
            <person name="Bakaher N."/>
            <person name="Bovet L."/>
            <person name="Willig A."/>
            <person name="Goepfert S."/>
            <person name="Peitsch M.C."/>
            <person name="Ivanov N.V."/>
        </authorList>
    </citation>
    <scope>NUCLEOTIDE SEQUENCE [LARGE SCALE GENOMIC DNA]</scope>
</reference>
<organism evidence="1 2">
    <name type="scientific">Nicotiana tabacum</name>
    <name type="common">Common tobacco</name>
    <dbReference type="NCBI Taxonomy" id="4097"/>
    <lineage>
        <taxon>Eukaryota</taxon>
        <taxon>Viridiplantae</taxon>
        <taxon>Streptophyta</taxon>
        <taxon>Embryophyta</taxon>
        <taxon>Tracheophyta</taxon>
        <taxon>Spermatophyta</taxon>
        <taxon>Magnoliopsida</taxon>
        <taxon>eudicotyledons</taxon>
        <taxon>Gunneridae</taxon>
        <taxon>Pentapetalae</taxon>
        <taxon>asterids</taxon>
        <taxon>lamiids</taxon>
        <taxon>Solanales</taxon>
        <taxon>Solanaceae</taxon>
        <taxon>Nicotianoideae</taxon>
        <taxon>Nicotianeae</taxon>
        <taxon>Nicotiana</taxon>
    </lineage>
</organism>
<accession>A0AC58S7Z6</accession>
<proteinExistence type="predicted"/>
<evidence type="ECO:0000313" key="2">
    <source>
        <dbReference type="RefSeq" id="XP_075081100.1"/>
    </source>
</evidence>
<keyword evidence="1" id="KW-1185">Reference proteome</keyword>
<dbReference type="RefSeq" id="XP_075081100.1">
    <property type="nucleotide sequence ID" value="XM_075224999.1"/>
</dbReference>
<evidence type="ECO:0000313" key="1">
    <source>
        <dbReference type="Proteomes" id="UP000790787"/>
    </source>
</evidence>
<gene>
    <name evidence="2" type="primary">LOC142166259</name>
</gene>
<reference evidence="2" key="2">
    <citation type="submission" date="2025-08" db="UniProtKB">
        <authorList>
            <consortium name="RefSeq"/>
        </authorList>
    </citation>
    <scope>IDENTIFICATION</scope>
    <source>
        <tissue evidence="2">Leaf</tissue>
    </source>
</reference>
<name>A0AC58S7Z6_TOBAC</name>